<feature type="non-terminal residue" evidence="1">
    <location>
        <position position="31"/>
    </location>
</feature>
<proteinExistence type="predicted"/>
<dbReference type="EMBL" id="UINC01137050">
    <property type="protein sequence ID" value="SVD22160.1"/>
    <property type="molecule type" value="Genomic_DNA"/>
</dbReference>
<accession>A0A382TJ84</accession>
<organism evidence="1">
    <name type="scientific">marine metagenome</name>
    <dbReference type="NCBI Taxonomy" id="408172"/>
    <lineage>
        <taxon>unclassified sequences</taxon>
        <taxon>metagenomes</taxon>
        <taxon>ecological metagenomes</taxon>
    </lineage>
</organism>
<protein>
    <submittedName>
        <fullName evidence="1">Uncharacterized protein</fullName>
    </submittedName>
</protein>
<evidence type="ECO:0000313" key="1">
    <source>
        <dbReference type="EMBL" id="SVD22160.1"/>
    </source>
</evidence>
<dbReference type="AlphaFoldDB" id="A0A382TJ84"/>
<sequence>MLSSCYRIDLVLLGIVLVALSAFGTVRALLV</sequence>
<gene>
    <name evidence="1" type="ORF">METZ01_LOCUS375014</name>
</gene>
<reference evidence="1" key="1">
    <citation type="submission" date="2018-05" db="EMBL/GenBank/DDBJ databases">
        <authorList>
            <person name="Lanie J.A."/>
            <person name="Ng W.-L."/>
            <person name="Kazmierczak K.M."/>
            <person name="Andrzejewski T.M."/>
            <person name="Davidsen T.M."/>
            <person name="Wayne K.J."/>
            <person name="Tettelin H."/>
            <person name="Glass J.I."/>
            <person name="Rusch D."/>
            <person name="Podicherti R."/>
            <person name="Tsui H.-C.T."/>
            <person name="Winkler M.E."/>
        </authorList>
    </citation>
    <scope>NUCLEOTIDE SEQUENCE</scope>
</reference>
<name>A0A382TJ84_9ZZZZ</name>